<dbReference type="AlphaFoldDB" id="A0AAN7BQ37"/>
<evidence type="ECO:0000313" key="2">
    <source>
        <dbReference type="EMBL" id="KAK4227484.1"/>
    </source>
</evidence>
<name>A0AAN7BQ37_9PEZI</name>
<keyword evidence="1" id="KW-0812">Transmembrane</keyword>
<protein>
    <submittedName>
        <fullName evidence="2">Uncharacterized protein</fullName>
    </submittedName>
</protein>
<sequence>MKERKRSKGWVHRVDLVFVFFFPFLSFYWFLFFFLLAWRGDGVFPSLAFSAFIIQFFFRSGLCPVSLLKTYYGNVSLGFLVSCLVEVWISSQFFFLVVQALDVLFNCWGTSHKPSHLLFCVLVSIHLLFFSTRGGIGVEGRGL</sequence>
<keyword evidence="1" id="KW-1133">Transmembrane helix</keyword>
<gene>
    <name evidence="2" type="ORF">QBC38DRAFT_189316</name>
</gene>
<keyword evidence="1" id="KW-0472">Membrane</keyword>
<reference evidence="2" key="1">
    <citation type="journal article" date="2023" name="Mol. Phylogenet. Evol.">
        <title>Genome-scale phylogeny and comparative genomics of the fungal order Sordariales.</title>
        <authorList>
            <person name="Hensen N."/>
            <person name="Bonometti L."/>
            <person name="Westerberg I."/>
            <person name="Brannstrom I.O."/>
            <person name="Guillou S."/>
            <person name="Cros-Aarteil S."/>
            <person name="Calhoun S."/>
            <person name="Haridas S."/>
            <person name="Kuo A."/>
            <person name="Mondo S."/>
            <person name="Pangilinan J."/>
            <person name="Riley R."/>
            <person name="LaButti K."/>
            <person name="Andreopoulos B."/>
            <person name="Lipzen A."/>
            <person name="Chen C."/>
            <person name="Yan M."/>
            <person name="Daum C."/>
            <person name="Ng V."/>
            <person name="Clum A."/>
            <person name="Steindorff A."/>
            <person name="Ohm R.A."/>
            <person name="Martin F."/>
            <person name="Silar P."/>
            <person name="Natvig D.O."/>
            <person name="Lalanne C."/>
            <person name="Gautier V."/>
            <person name="Ament-Velasquez S.L."/>
            <person name="Kruys A."/>
            <person name="Hutchinson M.I."/>
            <person name="Powell A.J."/>
            <person name="Barry K."/>
            <person name="Miller A.N."/>
            <person name="Grigoriev I.V."/>
            <person name="Debuchy R."/>
            <person name="Gladieux P."/>
            <person name="Hiltunen Thoren M."/>
            <person name="Johannesson H."/>
        </authorList>
    </citation>
    <scope>NUCLEOTIDE SEQUENCE</scope>
    <source>
        <strain evidence="2">CBS 990.96</strain>
    </source>
</reference>
<dbReference type="Proteomes" id="UP001301958">
    <property type="component" value="Unassembled WGS sequence"/>
</dbReference>
<feature type="transmembrane region" description="Helical" evidence="1">
    <location>
        <begin position="16"/>
        <end position="37"/>
    </location>
</feature>
<keyword evidence="3" id="KW-1185">Reference proteome</keyword>
<comment type="caution">
    <text evidence="2">The sequence shown here is derived from an EMBL/GenBank/DDBJ whole genome shotgun (WGS) entry which is preliminary data.</text>
</comment>
<evidence type="ECO:0000256" key="1">
    <source>
        <dbReference type="SAM" id="Phobius"/>
    </source>
</evidence>
<evidence type="ECO:0000313" key="3">
    <source>
        <dbReference type="Proteomes" id="UP001301958"/>
    </source>
</evidence>
<feature type="transmembrane region" description="Helical" evidence="1">
    <location>
        <begin position="43"/>
        <end position="62"/>
    </location>
</feature>
<proteinExistence type="predicted"/>
<dbReference type="EMBL" id="MU865330">
    <property type="protein sequence ID" value="KAK4227484.1"/>
    <property type="molecule type" value="Genomic_DNA"/>
</dbReference>
<accession>A0AAN7BQ37</accession>
<feature type="transmembrane region" description="Helical" evidence="1">
    <location>
        <begin position="116"/>
        <end position="136"/>
    </location>
</feature>
<feature type="transmembrane region" description="Helical" evidence="1">
    <location>
        <begin position="74"/>
        <end position="96"/>
    </location>
</feature>
<organism evidence="2 3">
    <name type="scientific">Podospora fimiseda</name>
    <dbReference type="NCBI Taxonomy" id="252190"/>
    <lineage>
        <taxon>Eukaryota</taxon>
        <taxon>Fungi</taxon>
        <taxon>Dikarya</taxon>
        <taxon>Ascomycota</taxon>
        <taxon>Pezizomycotina</taxon>
        <taxon>Sordariomycetes</taxon>
        <taxon>Sordariomycetidae</taxon>
        <taxon>Sordariales</taxon>
        <taxon>Podosporaceae</taxon>
        <taxon>Podospora</taxon>
    </lineage>
</organism>
<reference evidence="2" key="2">
    <citation type="submission" date="2023-05" db="EMBL/GenBank/DDBJ databases">
        <authorList>
            <consortium name="Lawrence Berkeley National Laboratory"/>
            <person name="Steindorff A."/>
            <person name="Hensen N."/>
            <person name="Bonometti L."/>
            <person name="Westerberg I."/>
            <person name="Brannstrom I.O."/>
            <person name="Guillou S."/>
            <person name="Cros-Aarteil S."/>
            <person name="Calhoun S."/>
            <person name="Haridas S."/>
            <person name="Kuo A."/>
            <person name="Mondo S."/>
            <person name="Pangilinan J."/>
            <person name="Riley R."/>
            <person name="Labutti K."/>
            <person name="Andreopoulos B."/>
            <person name="Lipzen A."/>
            <person name="Chen C."/>
            <person name="Yanf M."/>
            <person name="Daum C."/>
            <person name="Ng V."/>
            <person name="Clum A."/>
            <person name="Ohm R."/>
            <person name="Martin F."/>
            <person name="Silar P."/>
            <person name="Natvig D."/>
            <person name="Lalanne C."/>
            <person name="Gautier V."/>
            <person name="Ament-Velasquez S.L."/>
            <person name="Kruys A."/>
            <person name="Hutchinson M.I."/>
            <person name="Powell A.J."/>
            <person name="Barry K."/>
            <person name="Miller A.N."/>
            <person name="Grigoriev I.V."/>
            <person name="Debuchy R."/>
            <person name="Gladieux P."/>
            <person name="Thoren M.H."/>
            <person name="Johannesson H."/>
        </authorList>
    </citation>
    <scope>NUCLEOTIDE SEQUENCE</scope>
    <source>
        <strain evidence="2">CBS 990.96</strain>
    </source>
</reference>